<dbReference type="GeneID" id="120035958"/>
<feature type="region of interest" description="Disordered" evidence="1">
    <location>
        <begin position="57"/>
        <end position="126"/>
    </location>
</feature>
<dbReference type="SMART" id="SM00597">
    <property type="entry name" value="ZnF_TTF"/>
    <property type="match status" value="1"/>
</dbReference>
<feature type="compositionally biased region" description="Basic and acidic residues" evidence="1">
    <location>
        <begin position="57"/>
        <end position="91"/>
    </location>
</feature>
<dbReference type="InterPro" id="IPR006580">
    <property type="entry name" value="Znf_TTF"/>
</dbReference>
<gene>
    <name evidence="4" type="primary">LOC120035958</name>
</gene>
<dbReference type="AlphaFoldDB" id="A0A8U0Q8Z6"/>
<protein>
    <submittedName>
        <fullName evidence="4">Uncharacterized protein LOC120035958</fullName>
    </submittedName>
</protein>
<keyword evidence="3" id="KW-1185">Reference proteome</keyword>
<dbReference type="PANTHER" id="PTHR45749:SF28">
    <property type="entry name" value="ZINC FINGER MYM-TYPE PROTEIN 1-LIKE-RELATED"/>
    <property type="match status" value="1"/>
</dbReference>
<accession>A0A8U0Q8Z6</accession>
<feature type="domain" description="TTF-type" evidence="2">
    <location>
        <begin position="258"/>
        <end position="336"/>
    </location>
</feature>
<evidence type="ECO:0000313" key="3">
    <source>
        <dbReference type="Proteomes" id="UP000808372"/>
    </source>
</evidence>
<dbReference type="PANTHER" id="PTHR45749">
    <property type="match status" value="1"/>
</dbReference>
<proteinExistence type="predicted"/>
<feature type="region of interest" description="Disordered" evidence="1">
    <location>
        <begin position="1"/>
        <end position="21"/>
    </location>
</feature>
<reference evidence="4" key="1">
    <citation type="submission" date="2025-08" db="UniProtKB">
        <authorList>
            <consortium name="RefSeq"/>
        </authorList>
    </citation>
    <scope>IDENTIFICATION</scope>
    <source>
        <tissue evidence="4">White muscle</tissue>
    </source>
</reference>
<evidence type="ECO:0000313" key="4">
    <source>
        <dbReference type="RefSeq" id="XP_038838371.1"/>
    </source>
</evidence>
<dbReference type="KEGG" id="snh:120035958"/>
<name>A0A8U0Q8Z6_SALNM</name>
<evidence type="ECO:0000256" key="1">
    <source>
        <dbReference type="SAM" id="MobiDB-lite"/>
    </source>
</evidence>
<sequence>MSEPSSGCGVPGQRSSQPGPEIVSVKLEDCISVKLEDCVSVKLEDCSQTLELNVIVKKEEKGHVKEEESEIKEDKEEGEKREVQVEEERNADMAPPGESSNSGSLSEPSTTVSGNQQQHRGRNSRQKRHHCMDCFTSFYEPEELRRHTCKDRSHGVTCPPKQKKTSSSFSPILPPVLPQFSFIIMSANGDPSKHKDICDESLNQARKPTSISNHVDFLLTNRYTLSQEEKLQIKSLGPHQPPDVEITLPQHRTKGKDPTRSFNPSWFHKKSWLTASVSKKALYCFPCLLFGKEGTWSTVGFKDLKHLSERISKHESCCTHLENGMKLGFLGKTNAAGQLVSVNPSSIEIHNRQTEENRYVLGRMVKCYVLCGRHMAATWWRSGRVEPDSLNTSMFKCIFETMCEGDSRLQRHYDAHGFFKHPRGYVQNKLFDCMHKVYKEAITKEVWAASFVAVQVDGMPWTGEVSSRVTIPLATDLGSASPLPTLTISVENAILAQDQLLGLTIYSCTPQQVSVVLRYMLPDNTVTERFWEFVDLKDKTAAGLTNAVKDSLEPLKLEHKLIAQTYDGVAAAAVDGADVRDLETHLKRTYPNANFVHCYAHPLRVTLQQICSATATQLKVFFADLSLFETFFQDQPKRATAAGWNCERETVSVVWENRVALQKCVEDIRTQPMWDQDSIREAYGLSAKLRDPTFLQLLELFYLVMQEVDVLTVNIHKRDIVVADIEQAVDSFEKYVQAQQGRAEATAHVGPTSDNDKRDTKTTAAVMRKACDIIVTHVHHRFSQSSDHLIAAKLVNPTLFSKFVGCFPCSALQCAAKLWPVVNTGKLKDELTSLYQHTELHRGTTALSLLKTISELNLQDVLSDTVSLLKIIITTPMQTAESDRRFPTLKRIQALPCSRNTSGSAVAWQQNNGRLNALSMLSVEKDFIQGLRSDFHDKVVDKFVQNKTCPGAFLFK</sequence>
<organism evidence="3 4">
    <name type="scientific">Salvelinus namaycush</name>
    <name type="common">Lake trout</name>
    <name type="synonym">Salmo namaycush</name>
    <dbReference type="NCBI Taxonomy" id="8040"/>
    <lineage>
        <taxon>Eukaryota</taxon>
        <taxon>Metazoa</taxon>
        <taxon>Chordata</taxon>
        <taxon>Craniata</taxon>
        <taxon>Vertebrata</taxon>
        <taxon>Euteleostomi</taxon>
        <taxon>Actinopterygii</taxon>
        <taxon>Neopterygii</taxon>
        <taxon>Teleostei</taxon>
        <taxon>Protacanthopterygii</taxon>
        <taxon>Salmoniformes</taxon>
        <taxon>Salmonidae</taxon>
        <taxon>Salmoninae</taxon>
        <taxon>Salvelinus</taxon>
    </lineage>
</organism>
<feature type="compositionally biased region" description="Low complexity" evidence="1">
    <location>
        <begin position="95"/>
        <end position="109"/>
    </location>
</feature>
<feature type="region of interest" description="Disordered" evidence="1">
    <location>
        <begin position="151"/>
        <end position="171"/>
    </location>
</feature>
<dbReference type="RefSeq" id="XP_038838371.1">
    <property type="nucleotide sequence ID" value="XM_038982443.1"/>
</dbReference>
<dbReference type="Proteomes" id="UP000808372">
    <property type="component" value="Unplaced"/>
</dbReference>
<evidence type="ECO:0000259" key="2">
    <source>
        <dbReference type="SMART" id="SM00597"/>
    </source>
</evidence>